<protein>
    <submittedName>
        <fullName evidence="2">Thiamine biosynthesis protein ThiS</fullName>
    </submittedName>
</protein>
<dbReference type="CDD" id="cd00565">
    <property type="entry name" value="Ubl_ThiS"/>
    <property type="match status" value="1"/>
</dbReference>
<dbReference type="Pfam" id="PF02597">
    <property type="entry name" value="ThiS"/>
    <property type="match status" value="1"/>
</dbReference>
<dbReference type="NCBIfam" id="TIGR01683">
    <property type="entry name" value="thiS"/>
    <property type="match status" value="1"/>
</dbReference>
<proteinExistence type="predicted"/>
<dbReference type="InterPro" id="IPR010035">
    <property type="entry name" value="Thi_S"/>
</dbReference>
<dbReference type="Proteomes" id="UP000076935">
    <property type="component" value="Unassembled WGS sequence"/>
</dbReference>
<gene>
    <name evidence="1" type="ORF">AWH48_17430</name>
    <name evidence="2" type="ORF">AWH49_15800</name>
</gene>
<reference evidence="3 4" key="1">
    <citation type="submission" date="2016-01" db="EMBL/GenBank/DDBJ databases">
        <title>Investigation of taxonomic status of Bacillus aminovorans.</title>
        <authorList>
            <person name="Verma A."/>
            <person name="Pal Y."/>
            <person name="Krishnamurthi S."/>
        </authorList>
    </citation>
    <scope>NUCLEOTIDE SEQUENCE [LARGE SCALE GENOMIC DNA]</scope>
    <source>
        <strain evidence="2 3">DSM 1314</strain>
        <strain evidence="1 4">DSM 4337</strain>
    </source>
</reference>
<accession>A0A177L5I9</accession>
<dbReference type="SUPFAM" id="SSF54285">
    <property type="entry name" value="MoaD/ThiS"/>
    <property type="match status" value="1"/>
</dbReference>
<dbReference type="STRING" id="29332.AWH48_17430"/>
<organism evidence="2 3">
    <name type="scientific">Domibacillus aminovorans</name>
    <dbReference type="NCBI Taxonomy" id="29332"/>
    <lineage>
        <taxon>Bacteria</taxon>
        <taxon>Bacillati</taxon>
        <taxon>Bacillota</taxon>
        <taxon>Bacilli</taxon>
        <taxon>Bacillales</taxon>
        <taxon>Bacillaceae</taxon>
        <taxon>Domibacillus</taxon>
    </lineage>
</organism>
<sequence length="67" mass="7467">MNMTVNGRDVQLPDHVTTVRDLLDHFKLNKEMAIVELNQSILDKTTRDDAALSDGDRIEIVQFVGGG</sequence>
<evidence type="ECO:0000313" key="1">
    <source>
        <dbReference type="EMBL" id="OAH58534.1"/>
    </source>
</evidence>
<dbReference type="InterPro" id="IPR016155">
    <property type="entry name" value="Mopterin_synth/thiamin_S_b"/>
</dbReference>
<dbReference type="Gene3D" id="3.10.20.30">
    <property type="match status" value="1"/>
</dbReference>
<dbReference type="InterPro" id="IPR012675">
    <property type="entry name" value="Beta-grasp_dom_sf"/>
</dbReference>
<keyword evidence="3" id="KW-1185">Reference proteome</keyword>
<dbReference type="RefSeq" id="WP_018395409.1">
    <property type="nucleotide sequence ID" value="NZ_JBCNAN010000011.1"/>
</dbReference>
<dbReference type="AlphaFoldDB" id="A0A177L5I9"/>
<evidence type="ECO:0000313" key="4">
    <source>
        <dbReference type="Proteomes" id="UP000077271"/>
    </source>
</evidence>
<name>A0A177L5I9_9BACI</name>
<dbReference type="Proteomes" id="UP000077271">
    <property type="component" value="Unassembled WGS sequence"/>
</dbReference>
<dbReference type="EMBL" id="LQWY01000036">
    <property type="protein sequence ID" value="OAH60597.1"/>
    <property type="molecule type" value="Genomic_DNA"/>
</dbReference>
<comment type="caution">
    <text evidence="2">The sequence shown here is derived from an EMBL/GenBank/DDBJ whole genome shotgun (WGS) entry which is preliminary data.</text>
</comment>
<dbReference type="OrthoDB" id="9798559at2"/>
<dbReference type="PANTHER" id="PTHR34472">
    <property type="entry name" value="SULFUR CARRIER PROTEIN THIS"/>
    <property type="match status" value="1"/>
</dbReference>
<dbReference type="EMBL" id="LQWZ01000008">
    <property type="protein sequence ID" value="OAH58534.1"/>
    <property type="molecule type" value="Genomic_DNA"/>
</dbReference>
<dbReference type="InterPro" id="IPR003749">
    <property type="entry name" value="ThiS/MoaD-like"/>
</dbReference>
<dbReference type="PANTHER" id="PTHR34472:SF1">
    <property type="entry name" value="SULFUR CARRIER PROTEIN THIS"/>
    <property type="match status" value="1"/>
</dbReference>
<evidence type="ECO:0000313" key="2">
    <source>
        <dbReference type="EMBL" id="OAH60597.1"/>
    </source>
</evidence>
<evidence type="ECO:0000313" key="3">
    <source>
        <dbReference type="Proteomes" id="UP000076935"/>
    </source>
</evidence>